<feature type="compositionally biased region" description="Basic and acidic residues" evidence="3">
    <location>
        <begin position="299"/>
        <end position="312"/>
    </location>
</feature>
<comment type="caution">
    <text evidence="5">The sequence shown here is derived from an EMBL/GenBank/DDBJ whole genome shotgun (WGS) entry which is preliminary data.</text>
</comment>
<keyword evidence="6" id="KW-1185">Reference proteome</keyword>
<dbReference type="InterPro" id="IPR011042">
    <property type="entry name" value="6-blade_b-propeller_TolB-like"/>
</dbReference>
<dbReference type="InterPro" id="IPR051262">
    <property type="entry name" value="SMP-30/CGR1_Lactonase"/>
</dbReference>
<keyword evidence="2" id="KW-0378">Hydrolase</keyword>
<dbReference type="SUPFAM" id="SSF63829">
    <property type="entry name" value="Calcium-dependent phosphotriesterase"/>
    <property type="match status" value="1"/>
</dbReference>
<dbReference type="EMBL" id="BMPI01000134">
    <property type="protein sequence ID" value="GGM89789.1"/>
    <property type="molecule type" value="Genomic_DNA"/>
</dbReference>
<evidence type="ECO:0000313" key="6">
    <source>
        <dbReference type="Proteomes" id="UP000642070"/>
    </source>
</evidence>
<dbReference type="PANTHER" id="PTHR47572:SF4">
    <property type="entry name" value="LACTONASE DRP35"/>
    <property type="match status" value="1"/>
</dbReference>
<gene>
    <name evidence="5" type="ORF">GCM10007977_109820</name>
</gene>
<evidence type="ECO:0000256" key="3">
    <source>
        <dbReference type="SAM" id="MobiDB-lite"/>
    </source>
</evidence>
<evidence type="ECO:0000256" key="1">
    <source>
        <dbReference type="ARBA" id="ARBA00008853"/>
    </source>
</evidence>
<proteinExistence type="inferred from homology"/>
<dbReference type="InterPro" id="IPR013658">
    <property type="entry name" value="SGL"/>
</dbReference>
<reference evidence="5" key="2">
    <citation type="submission" date="2020-09" db="EMBL/GenBank/DDBJ databases">
        <authorList>
            <person name="Sun Q."/>
            <person name="Ohkuma M."/>
        </authorList>
    </citation>
    <scope>NUCLEOTIDE SEQUENCE</scope>
    <source>
        <strain evidence="5">JCM 19831</strain>
    </source>
</reference>
<dbReference type="Pfam" id="PF08450">
    <property type="entry name" value="SGL"/>
    <property type="match status" value="1"/>
</dbReference>
<dbReference type="Proteomes" id="UP000642070">
    <property type="component" value="Unassembled WGS sequence"/>
</dbReference>
<organism evidence="5 6">
    <name type="scientific">Dactylosporangium sucinum</name>
    <dbReference type="NCBI Taxonomy" id="1424081"/>
    <lineage>
        <taxon>Bacteria</taxon>
        <taxon>Bacillati</taxon>
        <taxon>Actinomycetota</taxon>
        <taxon>Actinomycetes</taxon>
        <taxon>Micromonosporales</taxon>
        <taxon>Micromonosporaceae</taxon>
        <taxon>Dactylosporangium</taxon>
    </lineage>
</organism>
<dbReference type="PANTHER" id="PTHR47572">
    <property type="entry name" value="LIPOPROTEIN-RELATED"/>
    <property type="match status" value="1"/>
</dbReference>
<dbReference type="AlphaFoldDB" id="A0A917UHR4"/>
<accession>A0A917UHR4</accession>
<comment type="similarity">
    <text evidence="1">Belongs to the SMP-30/CGR1 family.</text>
</comment>
<feature type="domain" description="SMP-30/Gluconolactonase/LRE-like region" evidence="4">
    <location>
        <begin position="18"/>
        <end position="264"/>
    </location>
</feature>
<reference evidence="5" key="1">
    <citation type="journal article" date="2014" name="Int. J. Syst. Evol. Microbiol.">
        <title>Complete genome sequence of Corynebacterium casei LMG S-19264T (=DSM 44701T), isolated from a smear-ripened cheese.</title>
        <authorList>
            <consortium name="US DOE Joint Genome Institute (JGI-PGF)"/>
            <person name="Walter F."/>
            <person name="Albersmeier A."/>
            <person name="Kalinowski J."/>
            <person name="Ruckert C."/>
        </authorList>
    </citation>
    <scope>NUCLEOTIDE SEQUENCE</scope>
    <source>
        <strain evidence="5">JCM 19831</strain>
    </source>
</reference>
<evidence type="ECO:0000313" key="5">
    <source>
        <dbReference type="EMBL" id="GGM89789.1"/>
    </source>
</evidence>
<feature type="compositionally biased region" description="Basic and acidic residues" evidence="3">
    <location>
        <begin position="282"/>
        <end position="291"/>
    </location>
</feature>
<name>A0A917UHR4_9ACTN</name>
<sequence>MSHPTTATEALVSGLTASECPRWHDEQLYISDMHARTVLAVAAGGATRVVAEVPGGAGGLGWLPDNSMVVVSQAERRVLRVDADGGVHVHADLTDSGESPLNDVWVDGDARAYVGEMGFDVHAFLHPRPDQPKAEFRLGRIYAVEPTGEARPATAEGLRFPNGIVTCPVSGRLVVAESFGFAIASFERDASGSLTNAETWAQLTFAPDGIAADRDGCLWVADPAGRRAVRVAPGGEELEVVTTDQQCLSVALGGSDGRALFLCTTPSTQPDEARRLPAHTADAGDGRVQRDRGRRPVGRQRDGAALHQDPLRRQASIAESPDGPVCP</sequence>
<dbReference type="GO" id="GO:0016787">
    <property type="term" value="F:hydrolase activity"/>
    <property type="evidence" value="ECO:0007669"/>
    <property type="project" value="UniProtKB-KW"/>
</dbReference>
<dbReference type="RefSeq" id="WP_190258111.1">
    <property type="nucleotide sequence ID" value="NZ_BMPI01000134.1"/>
</dbReference>
<dbReference type="Gene3D" id="2.120.10.30">
    <property type="entry name" value="TolB, C-terminal domain"/>
    <property type="match status" value="1"/>
</dbReference>
<protein>
    <submittedName>
        <fullName evidence="5">Gluconolaconase</fullName>
    </submittedName>
</protein>
<feature type="region of interest" description="Disordered" evidence="3">
    <location>
        <begin position="268"/>
        <end position="327"/>
    </location>
</feature>
<evidence type="ECO:0000256" key="2">
    <source>
        <dbReference type="ARBA" id="ARBA00022801"/>
    </source>
</evidence>
<evidence type="ECO:0000259" key="4">
    <source>
        <dbReference type="Pfam" id="PF08450"/>
    </source>
</evidence>